<dbReference type="AlphaFoldDB" id="A0A9N9AUV1"/>
<gene>
    <name evidence="2" type="ORF">ALEPTO_LOCUS5627</name>
</gene>
<keyword evidence="3" id="KW-1185">Reference proteome</keyword>
<dbReference type="Proteomes" id="UP000789508">
    <property type="component" value="Unassembled WGS sequence"/>
</dbReference>
<comment type="caution">
    <text evidence="2">The sequence shown here is derived from an EMBL/GenBank/DDBJ whole genome shotgun (WGS) entry which is preliminary data.</text>
</comment>
<protein>
    <submittedName>
        <fullName evidence="2">3749_t:CDS:1</fullName>
    </submittedName>
</protein>
<feature type="region of interest" description="Disordered" evidence="1">
    <location>
        <begin position="48"/>
        <end position="95"/>
    </location>
</feature>
<organism evidence="2 3">
    <name type="scientific">Ambispora leptoticha</name>
    <dbReference type="NCBI Taxonomy" id="144679"/>
    <lineage>
        <taxon>Eukaryota</taxon>
        <taxon>Fungi</taxon>
        <taxon>Fungi incertae sedis</taxon>
        <taxon>Mucoromycota</taxon>
        <taxon>Glomeromycotina</taxon>
        <taxon>Glomeromycetes</taxon>
        <taxon>Archaeosporales</taxon>
        <taxon>Ambisporaceae</taxon>
        <taxon>Ambispora</taxon>
    </lineage>
</organism>
<proteinExistence type="predicted"/>
<feature type="compositionally biased region" description="Basic and acidic residues" evidence="1">
    <location>
        <begin position="76"/>
        <end position="90"/>
    </location>
</feature>
<name>A0A9N9AUV1_9GLOM</name>
<feature type="compositionally biased region" description="Polar residues" evidence="1">
    <location>
        <begin position="50"/>
        <end position="61"/>
    </location>
</feature>
<dbReference type="OrthoDB" id="10437124at2759"/>
<reference evidence="2" key="1">
    <citation type="submission" date="2021-06" db="EMBL/GenBank/DDBJ databases">
        <authorList>
            <person name="Kallberg Y."/>
            <person name="Tangrot J."/>
            <person name="Rosling A."/>
        </authorList>
    </citation>
    <scope>NUCLEOTIDE SEQUENCE</scope>
    <source>
        <strain evidence="2">FL130A</strain>
    </source>
</reference>
<dbReference type="EMBL" id="CAJVPS010001637">
    <property type="protein sequence ID" value="CAG8545662.1"/>
    <property type="molecule type" value="Genomic_DNA"/>
</dbReference>
<evidence type="ECO:0000256" key="1">
    <source>
        <dbReference type="SAM" id="MobiDB-lite"/>
    </source>
</evidence>
<feature type="region of interest" description="Disordered" evidence="1">
    <location>
        <begin position="107"/>
        <end position="144"/>
    </location>
</feature>
<sequence length="144" mass="16823">MEDNTEFFLIHFKDSAIAPVWRTIDPEDDRLQRVVNKFLRQHDCIDACKPQSTTNSGQSQLKSKHYHFYPDDNENSDDKGNSEQKAHREDNEMDLISKGLENMNIYFYHDDNGNSDDRGNSEQNEYGEDNEMDLINKGLKSMEI</sequence>
<evidence type="ECO:0000313" key="3">
    <source>
        <dbReference type="Proteomes" id="UP000789508"/>
    </source>
</evidence>
<feature type="compositionally biased region" description="Basic and acidic residues" evidence="1">
    <location>
        <begin position="108"/>
        <end position="120"/>
    </location>
</feature>
<evidence type="ECO:0000313" key="2">
    <source>
        <dbReference type="EMBL" id="CAG8545662.1"/>
    </source>
</evidence>
<accession>A0A9N9AUV1</accession>